<dbReference type="FunFam" id="3.30.70.141:FF:000001">
    <property type="entry name" value="Nucleoside diphosphate kinase"/>
    <property type="match status" value="1"/>
</dbReference>
<gene>
    <name evidence="14 19" type="primary">ndk</name>
    <name evidence="19" type="ORF">RINTU1_11680</name>
</gene>
<evidence type="ECO:0000256" key="11">
    <source>
        <dbReference type="ARBA" id="ARBA00022840"/>
    </source>
</evidence>
<dbReference type="HAMAP" id="MF_00451">
    <property type="entry name" value="NDP_kinase"/>
    <property type="match status" value="1"/>
</dbReference>
<dbReference type="InterPro" id="IPR023005">
    <property type="entry name" value="Nucleoside_diP_kinase_AS"/>
</dbReference>
<evidence type="ECO:0000256" key="17">
    <source>
        <dbReference type="RuleBase" id="RU004013"/>
    </source>
</evidence>
<keyword evidence="9 14" id="KW-0547">Nucleotide-binding</keyword>
<comment type="subcellular location">
    <subcellularLocation>
        <location evidence="1 14">Cytoplasm</location>
    </subcellularLocation>
</comment>
<evidence type="ECO:0000256" key="1">
    <source>
        <dbReference type="ARBA" id="ARBA00004496"/>
    </source>
</evidence>
<protein>
    <recommendedName>
        <fullName evidence="4 14">Nucleoside diphosphate kinase</fullName>
        <shortName evidence="14">NDK</shortName>
        <shortName evidence="14">NDP kinase</shortName>
        <ecNumber evidence="3 14">2.7.4.6</ecNumber>
    </recommendedName>
    <alternativeName>
        <fullName evidence="14">Nucleoside-2-P kinase</fullName>
    </alternativeName>
</protein>
<evidence type="ECO:0000256" key="10">
    <source>
        <dbReference type="ARBA" id="ARBA00022777"/>
    </source>
</evidence>
<dbReference type="SUPFAM" id="SSF54919">
    <property type="entry name" value="Nucleoside diphosphate kinase, NDK"/>
    <property type="match status" value="1"/>
</dbReference>
<dbReference type="PANTHER" id="PTHR46161">
    <property type="entry name" value="NUCLEOSIDE DIPHOSPHATE KINASE"/>
    <property type="match status" value="1"/>
</dbReference>
<keyword evidence="10 14" id="KW-0418">Kinase</keyword>
<comment type="function">
    <text evidence="14">Major role in the synthesis of nucleoside triphosphates other than ATP. The ATP gamma phosphate is transferred to the NDP beta phosphate via a ping-pong mechanism, using a phosphorylated active-site intermediate.</text>
</comment>
<feature type="binding site" evidence="14 15">
    <location>
        <position position="11"/>
    </location>
    <ligand>
        <name>ATP</name>
        <dbReference type="ChEBI" id="CHEBI:30616"/>
    </ligand>
</feature>
<keyword evidence="13 14" id="KW-0546">Nucleotide metabolism</keyword>
<comment type="cofactor">
    <cofactor evidence="14">
        <name>Mg(2+)</name>
        <dbReference type="ChEBI" id="CHEBI:18420"/>
    </cofactor>
</comment>
<dbReference type="InterPro" id="IPR036850">
    <property type="entry name" value="NDK-like_dom_sf"/>
</dbReference>
<evidence type="ECO:0000256" key="4">
    <source>
        <dbReference type="ARBA" id="ARBA00017632"/>
    </source>
</evidence>
<evidence type="ECO:0000256" key="16">
    <source>
        <dbReference type="RuleBase" id="RU004011"/>
    </source>
</evidence>
<sequence>MAIERTLSIIKPNAVAKNVIGAIYERFEAAGFKIIAAKKMHLNKEQAEGFYAEHKDRPFFAALIAFMTSGSIMVQVLEAENAVQRHRDIMGATDPEQALPGTLRADFADSVTANAVHGSDSVRSAQREIAYFFTVDEILCDQIS</sequence>
<evidence type="ECO:0000313" key="19">
    <source>
        <dbReference type="EMBL" id="GFN45831.1"/>
    </source>
</evidence>
<evidence type="ECO:0000259" key="18">
    <source>
        <dbReference type="SMART" id="SM00562"/>
    </source>
</evidence>
<dbReference type="SMART" id="SM00562">
    <property type="entry name" value="NDK"/>
    <property type="match status" value="1"/>
</dbReference>
<evidence type="ECO:0000256" key="8">
    <source>
        <dbReference type="ARBA" id="ARBA00022723"/>
    </source>
</evidence>
<feature type="binding site" evidence="14 15">
    <location>
        <position position="59"/>
    </location>
    <ligand>
        <name>ATP</name>
        <dbReference type="ChEBI" id="CHEBI:30616"/>
    </ligand>
</feature>
<dbReference type="GO" id="GO:0006228">
    <property type="term" value="P:UTP biosynthetic process"/>
    <property type="evidence" value="ECO:0007669"/>
    <property type="project" value="UniProtKB-UniRule"/>
</dbReference>
<comment type="catalytic activity">
    <reaction evidence="14">
        <text>a ribonucleoside 5'-diphosphate + ATP = a ribonucleoside 5'-triphosphate + ADP</text>
        <dbReference type="Rhea" id="RHEA:18113"/>
        <dbReference type="ChEBI" id="CHEBI:30616"/>
        <dbReference type="ChEBI" id="CHEBI:57930"/>
        <dbReference type="ChEBI" id="CHEBI:61557"/>
        <dbReference type="ChEBI" id="CHEBI:456216"/>
        <dbReference type="EC" id="2.7.4.6"/>
    </reaction>
</comment>
<dbReference type="EC" id="2.7.4.6" evidence="3 14"/>
<name>A0A6L2ZNK6_9ENTR</name>
<reference evidence="19 20" key="1">
    <citation type="submission" date="2020-06" db="EMBL/GenBank/DDBJ databases">
        <title>The genome sequence of Candidatus Regiella insecticola strain Tut.</title>
        <authorList>
            <person name="Nikoh N."/>
            <person name="Tsuchida T."/>
            <person name="Koga R."/>
            <person name="Oshima K."/>
            <person name="Hattori M."/>
            <person name="Fukatsu T."/>
        </authorList>
    </citation>
    <scope>NUCLEOTIDE SEQUENCE [LARGE SCALE GENOMIC DNA]</scope>
    <source>
        <strain evidence="19 20">Tut</strain>
    </source>
</reference>
<keyword evidence="6 14" id="KW-0597">Phosphoprotein</keyword>
<evidence type="ECO:0000256" key="2">
    <source>
        <dbReference type="ARBA" id="ARBA00008142"/>
    </source>
</evidence>
<feature type="binding site" evidence="14 15">
    <location>
        <position position="87"/>
    </location>
    <ligand>
        <name>ATP</name>
        <dbReference type="ChEBI" id="CHEBI:30616"/>
    </ligand>
</feature>
<dbReference type="RefSeq" id="WP_176487636.1">
    <property type="nucleotide sequence ID" value="NZ_BLXO01000002.1"/>
</dbReference>
<evidence type="ECO:0000256" key="14">
    <source>
        <dbReference type="HAMAP-Rule" id="MF_00451"/>
    </source>
</evidence>
<evidence type="ECO:0000256" key="13">
    <source>
        <dbReference type="ARBA" id="ARBA00023080"/>
    </source>
</evidence>
<feature type="active site" description="Pros-phosphohistidine intermediate" evidence="14 15">
    <location>
        <position position="117"/>
    </location>
</feature>
<keyword evidence="8 14" id="KW-0479">Metal-binding</keyword>
<dbReference type="Gene3D" id="3.30.70.141">
    <property type="entry name" value="Nucleoside diphosphate kinase-like domain"/>
    <property type="match status" value="1"/>
</dbReference>
<feature type="binding site" evidence="14 15">
    <location>
        <position position="104"/>
    </location>
    <ligand>
        <name>ATP</name>
        <dbReference type="ChEBI" id="CHEBI:30616"/>
    </ligand>
</feature>
<feature type="binding site" evidence="14 15">
    <location>
        <position position="114"/>
    </location>
    <ligand>
        <name>ATP</name>
        <dbReference type="ChEBI" id="CHEBI:30616"/>
    </ligand>
</feature>
<dbReference type="AlphaFoldDB" id="A0A6L2ZNK6"/>
<dbReference type="GO" id="GO:0005737">
    <property type="term" value="C:cytoplasm"/>
    <property type="evidence" value="ECO:0007669"/>
    <property type="project" value="UniProtKB-SubCell"/>
</dbReference>
<dbReference type="PRINTS" id="PR01243">
    <property type="entry name" value="NUCDPKINASE"/>
</dbReference>
<dbReference type="CDD" id="cd04413">
    <property type="entry name" value="NDPk_I"/>
    <property type="match status" value="1"/>
</dbReference>
<keyword evidence="5 14" id="KW-0963">Cytoplasm</keyword>
<evidence type="ECO:0000313" key="20">
    <source>
        <dbReference type="Proteomes" id="UP000504714"/>
    </source>
</evidence>
<dbReference type="GO" id="GO:0005524">
    <property type="term" value="F:ATP binding"/>
    <property type="evidence" value="ECO:0007669"/>
    <property type="project" value="UniProtKB-UniRule"/>
</dbReference>
<dbReference type="GO" id="GO:0046872">
    <property type="term" value="F:metal ion binding"/>
    <property type="evidence" value="ECO:0007669"/>
    <property type="project" value="UniProtKB-KW"/>
</dbReference>
<evidence type="ECO:0000256" key="3">
    <source>
        <dbReference type="ARBA" id="ARBA00012966"/>
    </source>
</evidence>
<feature type="binding site" evidence="14 15">
    <location>
        <position position="93"/>
    </location>
    <ligand>
        <name>ATP</name>
        <dbReference type="ChEBI" id="CHEBI:30616"/>
    </ligand>
</feature>
<organism evidence="19 20">
    <name type="scientific">Candidatus Regiella insecticola</name>
    <dbReference type="NCBI Taxonomy" id="138073"/>
    <lineage>
        <taxon>Bacteria</taxon>
        <taxon>Pseudomonadati</taxon>
        <taxon>Pseudomonadota</taxon>
        <taxon>Gammaproteobacteria</taxon>
        <taxon>Enterobacterales</taxon>
        <taxon>Enterobacteriaceae</taxon>
        <taxon>aphid secondary symbionts</taxon>
        <taxon>Candidatus Regiella</taxon>
    </lineage>
</organism>
<evidence type="ECO:0000256" key="6">
    <source>
        <dbReference type="ARBA" id="ARBA00022553"/>
    </source>
</evidence>
<dbReference type="NCBIfam" id="NF001908">
    <property type="entry name" value="PRK00668.1"/>
    <property type="match status" value="1"/>
</dbReference>
<dbReference type="PROSITE" id="PS00469">
    <property type="entry name" value="NDPK"/>
    <property type="match status" value="1"/>
</dbReference>
<dbReference type="Pfam" id="PF00334">
    <property type="entry name" value="NDK"/>
    <property type="match status" value="1"/>
</dbReference>
<comment type="subunit">
    <text evidence="14">Homotetramer.</text>
</comment>
<dbReference type="GO" id="GO:0004550">
    <property type="term" value="F:nucleoside diphosphate kinase activity"/>
    <property type="evidence" value="ECO:0007669"/>
    <property type="project" value="UniProtKB-UniRule"/>
</dbReference>
<comment type="similarity">
    <text evidence="2 14 15 16">Belongs to the NDK family.</text>
</comment>
<evidence type="ECO:0000256" key="5">
    <source>
        <dbReference type="ARBA" id="ARBA00022490"/>
    </source>
</evidence>
<dbReference type="InterPro" id="IPR001564">
    <property type="entry name" value="Nucleoside_diP_kinase"/>
</dbReference>
<evidence type="ECO:0000256" key="7">
    <source>
        <dbReference type="ARBA" id="ARBA00022679"/>
    </source>
</evidence>
<feature type="domain" description="Nucleoside diphosphate kinase-like" evidence="18">
    <location>
        <begin position="3"/>
        <end position="140"/>
    </location>
</feature>
<comment type="caution">
    <text evidence="19">The sequence shown here is derived from an EMBL/GenBank/DDBJ whole genome shotgun (WGS) entry which is preliminary data.</text>
</comment>
<dbReference type="PROSITE" id="PS51374">
    <property type="entry name" value="NDPK_LIKE"/>
    <property type="match status" value="1"/>
</dbReference>
<evidence type="ECO:0000256" key="12">
    <source>
        <dbReference type="ARBA" id="ARBA00022842"/>
    </source>
</evidence>
<dbReference type="InterPro" id="IPR034907">
    <property type="entry name" value="NDK-like_dom"/>
</dbReference>
<evidence type="ECO:0000256" key="15">
    <source>
        <dbReference type="PROSITE-ProRule" id="PRU00706"/>
    </source>
</evidence>
<dbReference type="Proteomes" id="UP000504714">
    <property type="component" value="Unassembled WGS sequence"/>
</dbReference>
<accession>A0A6L2ZNK6</accession>
<dbReference type="GO" id="GO:0006183">
    <property type="term" value="P:GTP biosynthetic process"/>
    <property type="evidence" value="ECO:0007669"/>
    <property type="project" value="UniProtKB-UniRule"/>
</dbReference>
<dbReference type="GO" id="GO:0006241">
    <property type="term" value="P:CTP biosynthetic process"/>
    <property type="evidence" value="ECO:0007669"/>
    <property type="project" value="UniProtKB-UniRule"/>
</dbReference>
<keyword evidence="7 14" id="KW-0808">Transferase</keyword>
<comment type="catalytic activity">
    <reaction evidence="14 17">
        <text>a 2'-deoxyribonucleoside 5'-diphosphate + ATP = a 2'-deoxyribonucleoside 5'-triphosphate + ADP</text>
        <dbReference type="Rhea" id="RHEA:44640"/>
        <dbReference type="ChEBI" id="CHEBI:30616"/>
        <dbReference type="ChEBI" id="CHEBI:61560"/>
        <dbReference type="ChEBI" id="CHEBI:73316"/>
        <dbReference type="ChEBI" id="CHEBI:456216"/>
        <dbReference type="EC" id="2.7.4.6"/>
    </reaction>
</comment>
<dbReference type="EMBL" id="BLXO01000002">
    <property type="protein sequence ID" value="GFN45831.1"/>
    <property type="molecule type" value="Genomic_DNA"/>
</dbReference>
<proteinExistence type="inferred from homology"/>
<evidence type="ECO:0000256" key="9">
    <source>
        <dbReference type="ARBA" id="ARBA00022741"/>
    </source>
</evidence>
<dbReference type="PANTHER" id="PTHR46161:SF3">
    <property type="entry name" value="NUCLEOSIDE DIPHOSPHATE KINASE DDB_G0292928-RELATED"/>
    <property type="match status" value="1"/>
</dbReference>
<keyword evidence="12 14" id="KW-0460">Magnesium</keyword>
<keyword evidence="11 14" id="KW-0067">ATP-binding</keyword>